<feature type="domain" description="Major facilitator superfamily (MFS) profile" evidence="9">
    <location>
        <begin position="39"/>
        <end position="425"/>
    </location>
</feature>
<feature type="transmembrane region" description="Helical" evidence="8">
    <location>
        <begin position="129"/>
        <end position="150"/>
    </location>
</feature>
<dbReference type="EMBL" id="BMVU01000077">
    <property type="protein sequence ID" value="GGY11232.1"/>
    <property type="molecule type" value="Genomic_DNA"/>
</dbReference>
<feature type="transmembrane region" description="Helical" evidence="8">
    <location>
        <begin position="106"/>
        <end position="123"/>
    </location>
</feature>
<dbReference type="Gene3D" id="1.20.1250.20">
    <property type="entry name" value="MFS general substrate transporter like domains"/>
    <property type="match status" value="1"/>
</dbReference>
<gene>
    <name evidence="10" type="ORF">GCM10010358_74590</name>
</gene>
<reference evidence="10" key="1">
    <citation type="journal article" date="2014" name="Int. J. Syst. Evol. Microbiol.">
        <title>Complete genome sequence of Corynebacterium casei LMG S-19264T (=DSM 44701T), isolated from a smear-ripened cheese.</title>
        <authorList>
            <consortium name="US DOE Joint Genome Institute (JGI-PGF)"/>
            <person name="Walter F."/>
            <person name="Albersmeier A."/>
            <person name="Kalinowski J."/>
            <person name="Ruckert C."/>
        </authorList>
    </citation>
    <scope>NUCLEOTIDE SEQUENCE</scope>
    <source>
        <strain evidence="10">JCM 4790</strain>
    </source>
</reference>
<dbReference type="InterPro" id="IPR020846">
    <property type="entry name" value="MFS_dom"/>
</dbReference>
<sequence length="428" mass="43441">MSTSSVAGRTAHRASAGSTTAPQEAGAARERPSARRHGAGFWLVAAVFVTAMAFSTVPTPLYPLYQAHDGFSTFTVTVVFAVYAVGVLVSLLLAGHVSDWTGRKRILLFALGLESVAAVLFLASPALPVLIAARLITGLGVGMLTAAATAHLHELHSVHRPGASPVRFEVVSTAANIGGLGFGPLIAGLLAEYLGAPLRVPYAVFAVLLLVGALAVALTPETVERPEVRPAYRPQRVSADHGDRAGYVAAAASGFASLAVFGLFTSLVPGFVGHTLHHPSRALAGLVVFAVFGAAAAAQVVTGRLGARTRQTVGLAAQAAGVVVLAVGVHAANLPVFLVGGITAGVGAGVLFKSAVGAVAGMAEPARRGEALAGLFLISYLGLALLPVGLGVASRSMSLTDALTWFTGVVLVLLAAVAALGRRRNTGR</sequence>
<dbReference type="Proteomes" id="UP000619244">
    <property type="component" value="Unassembled WGS sequence"/>
</dbReference>
<proteinExistence type="predicted"/>
<feature type="transmembrane region" description="Helical" evidence="8">
    <location>
        <begin position="202"/>
        <end position="223"/>
    </location>
</feature>
<dbReference type="InterPro" id="IPR050171">
    <property type="entry name" value="MFS_Transporters"/>
</dbReference>
<keyword evidence="3" id="KW-1003">Cell membrane</keyword>
<organism evidence="10 11">
    <name type="scientific">Streptomyces minutiscleroticus</name>
    <dbReference type="NCBI Taxonomy" id="68238"/>
    <lineage>
        <taxon>Bacteria</taxon>
        <taxon>Bacillati</taxon>
        <taxon>Actinomycetota</taxon>
        <taxon>Actinomycetes</taxon>
        <taxon>Kitasatosporales</taxon>
        <taxon>Streptomycetaceae</taxon>
        <taxon>Streptomyces</taxon>
    </lineage>
</organism>
<protein>
    <submittedName>
        <fullName evidence="10">MFS transporter</fullName>
    </submittedName>
</protein>
<dbReference type="PANTHER" id="PTHR23517">
    <property type="entry name" value="RESISTANCE PROTEIN MDTM, PUTATIVE-RELATED-RELATED"/>
    <property type="match status" value="1"/>
</dbReference>
<dbReference type="GO" id="GO:0005886">
    <property type="term" value="C:plasma membrane"/>
    <property type="evidence" value="ECO:0007669"/>
    <property type="project" value="UniProtKB-SubCell"/>
</dbReference>
<feature type="transmembrane region" description="Helical" evidence="8">
    <location>
        <begin position="39"/>
        <end position="59"/>
    </location>
</feature>
<evidence type="ECO:0000256" key="2">
    <source>
        <dbReference type="ARBA" id="ARBA00022448"/>
    </source>
</evidence>
<dbReference type="GO" id="GO:0022857">
    <property type="term" value="F:transmembrane transporter activity"/>
    <property type="evidence" value="ECO:0007669"/>
    <property type="project" value="InterPro"/>
</dbReference>
<feature type="transmembrane region" description="Helical" evidence="8">
    <location>
        <begin position="244"/>
        <end position="268"/>
    </location>
</feature>
<name>A0A918P0X7_9ACTN</name>
<feature type="transmembrane region" description="Helical" evidence="8">
    <location>
        <begin position="280"/>
        <end position="301"/>
    </location>
</feature>
<reference evidence="10" key="2">
    <citation type="submission" date="2020-09" db="EMBL/GenBank/DDBJ databases">
        <authorList>
            <person name="Sun Q."/>
            <person name="Ohkuma M."/>
        </authorList>
    </citation>
    <scope>NUCLEOTIDE SEQUENCE</scope>
    <source>
        <strain evidence="10">JCM 4790</strain>
    </source>
</reference>
<dbReference type="AlphaFoldDB" id="A0A918P0X7"/>
<keyword evidence="5 8" id="KW-1133">Transmembrane helix</keyword>
<dbReference type="InterPro" id="IPR011701">
    <property type="entry name" value="MFS"/>
</dbReference>
<dbReference type="PROSITE" id="PS50850">
    <property type="entry name" value="MFS"/>
    <property type="match status" value="1"/>
</dbReference>
<keyword evidence="6 8" id="KW-0472">Membrane</keyword>
<feature type="transmembrane region" description="Helical" evidence="8">
    <location>
        <begin position="371"/>
        <end position="390"/>
    </location>
</feature>
<dbReference type="Pfam" id="PF07690">
    <property type="entry name" value="MFS_1"/>
    <property type="match status" value="2"/>
</dbReference>
<feature type="transmembrane region" description="Helical" evidence="8">
    <location>
        <begin position="337"/>
        <end position="359"/>
    </location>
</feature>
<keyword evidence="4 8" id="KW-0812">Transmembrane</keyword>
<evidence type="ECO:0000256" key="4">
    <source>
        <dbReference type="ARBA" id="ARBA00022692"/>
    </source>
</evidence>
<feature type="transmembrane region" description="Helical" evidence="8">
    <location>
        <begin position="313"/>
        <end position="331"/>
    </location>
</feature>
<feature type="transmembrane region" description="Helical" evidence="8">
    <location>
        <begin position="402"/>
        <end position="421"/>
    </location>
</feature>
<evidence type="ECO:0000256" key="7">
    <source>
        <dbReference type="SAM" id="MobiDB-lite"/>
    </source>
</evidence>
<accession>A0A918P0X7</accession>
<feature type="transmembrane region" description="Helical" evidence="8">
    <location>
        <begin position="71"/>
        <end position="94"/>
    </location>
</feature>
<dbReference type="InterPro" id="IPR036259">
    <property type="entry name" value="MFS_trans_sf"/>
</dbReference>
<feature type="region of interest" description="Disordered" evidence="7">
    <location>
        <begin position="1"/>
        <end position="32"/>
    </location>
</feature>
<evidence type="ECO:0000256" key="6">
    <source>
        <dbReference type="ARBA" id="ARBA00023136"/>
    </source>
</evidence>
<evidence type="ECO:0000256" key="8">
    <source>
        <dbReference type="SAM" id="Phobius"/>
    </source>
</evidence>
<feature type="transmembrane region" description="Helical" evidence="8">
    <location>
        <begin position="170"/>
        <end position="190"/>
    </location>
</feature>
<evidence type="ECO:0000259" key="9">
    <source>
        <dbReference type="PROSITE" id="PS50850"/>
    </source>
</evidence>
<dbReference type="PANTHER" id="PTHR23517:SF13">
    <property type="entry name" value="MAJOR FACILITATOR SUPERFAMILY MFS_1"/>
    <property type="match status" value="1"/>
</dbReference>
<evidence type="ECO:0000313" key="10">
    <source>
        <dbReference type="EMBL" id="GGY11232.1"/>
    </source>
</evidence>
<evidence type="ECO:0000313" key="11">
    <source>
        <dbReference type="Proteomes" id="UP000619244"/>
    </source>
</evidence>
<keyword evidence="11" id="KW-1185">Reference proteome</keyword>
<evidence type="ECO:0000256" key="1">
    <source>
        <dbReference type="ARBA" id="ARBA00004651"/>
    </source>
</evidence>
<evidence type="ECO:0000256" key="5">
    <source>
        <dbReference type="ARBA" id="ARBA00022989"/>
    </source>
</evidence>
<comment type="caution">
    <text evidence="10">The sequence shown here is derived from an EMBL/GenBank/DDBJ whole genome shotgun (WGS) entry which is preliminary data.</text>
</comment>
<keyword evidence="2" id="KW-0813">Transport</keyword>
<dbReference type="RefSeq" id="WP_190194720.1">
    <property type="nucleotide sequence ID" value="NZ_BMVU01000077.1"/>
</dbReference>
<dbReference type="SUPFAM" id="SSF103473">
    <property type="entry name" value="MFS general substrate transporter"/>
    <property type="match status" value="1"/>
</dbReference>
<comment type="subcellular location">
    <subcellularLocation>
        <location evidence="1">Cell membrane</location>
        <topology evidence="1">Multi-pass membrane protein</topology>
    </subcellularLocation>
</comment>
<evidence type="ECO:0000256" key="3">
    <source>
        <dbReference type="ARBA" id="ARBA00022475"/>
    </source>
</evidence>